<gene>
    <name evidence="2" type="ordered locus">AS9A_0730</name>
</gene>
<protein>
    <submittedName>
        <fullName evidence="2">Uncharacterized protein</fullName>
    </submittedName>
</protein>
<dbReference type="HOGENOM" id="CLU_3339241_0_0_11"/>
<accession>F6EL92</accession>
<keyword evidence="3" id="KW-1185">Reference proteome</keyword>
<evidence type="ECO:0000313" key="2">
    <source>
        <dbReference type="EMBL" id="AEF39184.1"/>
    </source>
</evidence>
<proteinExistence type="predicted"/>
<sequence length="37" mass="3745">MPGEDANDQFGAVADEPSAGEGQASFSPIEEKGDHGP</sequence>
<evidence type="ECO:0000256" key="1">
    <source>
        <dbReference type="SAM" id="MobiDB-lite"/>
    </source>
</evidence>
<dbReference type="AlphaFoldDB" id="F6EL92"/>
<evidence type="ECO:0000313" key="3">
    <source>
        <dbReference type="Proteomes" id="UP000009235"/>
    </source>
</evidence>
<organism evidence="2 3">
    <name type="scientific">Hoyosella subflava (strain DSM 45089 / JCM 17490 / NBRC 109087 / DQS3-9A1)</name>
    <name type="common">Amycolicicoccus subflavus</name>
    <dbReference type="NCBI Taxonomy" id="443218"/>
    <lineage>
        <taxon>Bacteria</taxon>
        <taxon>Bacillati</taxon>
        <taxon>Actinomycetota</taxon>
        <taxon>Actinomycetes</taxon>
        <taxon>Mycobacteriales</taxon>
        <taxon>Hoyosellaceae</taxon>
        <taxon>Hoyosella</taxon>
    </lineage>
</organism>
<reference evidence="2 3" key="1">
    <citation type="journal article" date="2011" name="J. Bacteriol.">
        <title>Complete genome sequence of Amycolicicoccus subflavus DQS3-9A1T, an actinomycete isolated from crude oil-polluted soil.</title>
        <authorList>
            <person name="Cai M."/>
            <person name="Chen W.M."/>
            <person name="Nie Y."/>
            <person name="Chi C.Q."/>
            <person name="Wang Y.N."/>
            <person name="Tang Y.Q."/>
            <person name="Li G.Y."/>
            <person name="Wu X.L."/>
        </authorList>
    </citation>
    <scope>NUCLEOTIDE SEQUENCE [LARGE SCALE GENOMIC DNA]</scope>
    <source>
        <strain evidence="3">DSM 45089 / DQS3-9A1</strain>
    </source>
</reference>
<name>F6EL92_HOYSD</name>
<dbReference type="Proteomes" id="UP000009235">
    <property type="component" value="Chromosome"/>
</dbReference>
<dbReference type="KEGG" id="asd:AS9A_0730"/>
<dbReference type="STRING" id="443218.AS9A_0730"/>
<feature type="region of interest" description="Disordered" evidence="1">
    <location>
        <begin position="1"/>
        <end position="37"/>
    </location>
</feature>
<dbReference type="EMBL" id="CP002786">
    <property type="protein sequence ID" value="AEF39184.1"/>
    <property type="molecule type" value="Genomic_DNA"/>
</dbReference>